<accession>A0AC61L134</accession>
<dbReference type="Proteomes" id="UP000248329">
    <property type="component" value="Unassembled WGS sequence"/>
</dbReference>
<comment type="caution">
    <text evidence="1">The sequence shown here is derived from an EMBL/GenBank/DDBJ whole genome shotgun (WGS) entry which is preliminary data.</text>
</comment>
<protein>
    <submittedName>
        <fullName evidence="1">Phosphoglycerate dehydrogenase</fullName>
    </submittedName>
</protein>
<sequence>MKILVSDPLAEEGLEILRAEHDVDVNTGLSEDELVSIIPEYDALAIRSGTKVTEKIINAADRLKIVGRAGVGVDNIDIAAATRKGIIVANTPEGNTISAAEHTIAMMLALSRNVAQANASLKAGKWERKLFTGSEVRGKVLGTIGLGRVGIGVVKRAQGLLMKIIAYDPFIPKERAKELGIELVDLETVLKKSDYITVHTPLTDETRGMVSDAQFEMMKPGVRIINCARGGVIDEDALMRAVNKNQIAGAALDVFVNEPPTGSGLLDLDRVIVTPHLGASTAEAQVAVAVDVANQILAALMGESVTTAINLPHIQSDAMGVVAPYIGASETIGSMCAQLMRNFDAIEIEYSGEIFDTDIRMVTLAALKGVLSQSMGASVNYVNAPELAKERKIRIKESKSTETVEQQSITITLAGGGESRSVTGTLLSDTMRILDIDGCRLDIIPSSYMVISRHENRPNIIGPCCMILGREKINISGMQVSETGTDDKSIMVLNVDSAVPDALLDEIRGVDGVSDAELIRV</sequence>
<evidence type="ECO:0000313" key="1">
    <source>
        <dbReference type="EMBL" id="PXF59322.1"/>
    </source>
</evidence>
<name>A0AC61L134_9EURY</name>
<evidence type="ECO:0000313" key="2">
    <source>
        <dbReference type="Proteomes" id="UP000248329"/>
    </source>
</evidence>
<gene>
    <name evidence="1" type="ORF">C4B59_11730</name>
</gene>
<reference evidence="1" key="1">
    <citation type="submission" date="2018-01" db="EMBL/GenBank/DDBJ databases">
        <authorList>
            <person name="Krukenberg V."/>
        </authorList>
    </citation>
    <scope>NUCLEOTIDE SEQUENCE</scope>
    <source>
        <strain evidence="1">E20ANME2</strain>
    </source>
</reference>
<proteinExistence type="predicted"/>
<organism evidence="1 2">
    <name type="scientific">Candidatus Methanogaster sp</name>
    <dbReference type="NCBI Taxonomy" id="3386292"/>
    <lineage>
        <taxon>Archaea</taxon>
        <taxon>Methanobacteriati</taxon>
        <taxon>Methanobacteriota</taxon>
        <taxon>Stenosarchaea group</taxon>
        <taxon>Methanomicrobia</taxon>
        <taxon>Methanosarcinales</taxon>
        <taxon>ANME-2 cluster</taxon>
        <taxon>Candidatus Methanogasteraceae</taxon>
        <taxon>Candidatus Methanogaster</taxon>
    </lineage>
</organism>
<dbReference type="EMBL" id="PQXF01000026">
    <property type="protein sequence ID" value="PXF59322.1"/>
    <property type="molecule type" value="Genomic_DNA"/>
</dbReference>